<evidence type="ECO:0000313" key="1">
    <source>
        <dbReference type="EMBL" id="GLR63834.1"/>
    </source>
</evidence>
<evidence type="ECO:0000313" key="2">
    <source>
        <dbReference type="Proteomes" id="UP001156682"/>
    </source>
</evidence>
<proteinExistence type="predicted"/>
<gene>
    <name evidence="1" type="ORF">GCM10007878_12700</name>
</gene>
<keyword evidence="2" id="KW-1185">Reference proteome</keyword>
<evidence type="ECO:0008006" key="3">
    <source>
        <dbReference type="Google" id="ProtNLM"/>
    </source>
</evidence>
<protein>
    <recommendedName>
        <fullName evidence="3">LTD domain-containing protein</fullName>
    </recommendedName>
</protein>
<dbReference type="Proteomes" id="UP001156682">
    <property type="component" value="Unassembled WGS sequence"/>
</dbReference>
<dbReference type="EMBL" id="BSOR01000019">
    <property type="protein sequence ID" value="GLR63834.1"/>
    <property type="molecule type" value="Genomic_DNA"/>
</dbReference>
<name>A0ABQ5ZUJ6_9GAMM</name>
<accession>A0ABQ5ZUJ6</accession>
<organism evidence="1 2">
    <name type="scientific">Marinospirillum insulare</name>
    <dbReference type="NCBI Taxonomy" id="217169"/>
    <lineage>
        <taxon>Bacteria</taxon>
        <taxon>Pseudomonadati</taxon>
        <taxon>Pseudomonadota</taxon>
        <taxon>Gammaproteobacteria</taxon>
        <taxon>Oceanospirillales</taxon>
        <taxon>Oceanospirillaceae</taxon>
        <taxon>Marinospirillum</taxon>
    </lineage>
</organism>
<reference evidence="2" key="1">
    <citation type="journal article" date="2019" name="Int. J. Syst. Evol. Microbiol.">
        <title>The Global Catalogue of Microorganisms (GCM) 10K type strain sequencing project: providing services to taxonomists for standard genome sequencing and annotation.</title>
        <authorList>
            <consortium name="The Broad Institute Genomics Platform"/>
            <consortium name="The Broad Institute Genome Sequencing Center for Infectious Disease"/>
            <person name="Wu L."/>
            <person name="Ma J."/>
        </authorList>
    </citation>
    <scope>NUCLEOTIDE SEQUENCE [LARGE SCALE GENOMIC DNA]</scope>
    <source>
        <strain evidence="2">NBRC 100033</strain>
    </source>
</reference>
<sequence length="74" mass="7940">MAGYNSGENTITGLRIEDVLSMTDDRNVLEILGDSEDKVTLDAGWTATGNTADGYVTYIQDGATLKIQEGIIID</sequence>
<comment type="caution">
    <text evidence="1">The sequence shown here is derived from an EMBL/GenBank/DDBJ whole genome shotgun (WGS) entry which is preliminary data.</text>
</comment>